<accession>A0AA88IXF8</accession>
<evidence type="ECO:0000313" key="2">
    <source>
        <dbReference type="Proteomes" id="UP001187415"/>
    </source>
</evidence>
<proteinExistence type="predicted"/>
<evidence type="ECO:0000313" key="1">
    <source>
        <dbReference type="EMBL" id="KAK2822428.1"/>
    </source>
</evidence>
<sequence>MPHAALPSFRLIPQRKYRQRSCKELKLNGERSPSETPHRRNVPVPVLINVAGSGALVLENERVTGETSHVETLDLSVL</sequence>
<dbReference type="AlphaFoldDB" id="A0AA88IXF8"/>
<dbReference type="Proteomes" id="UP001187415">
    <property type="component" value="Unassembled WGS sequence"/>
</dbReference>
<comment type="caution">
    <text evidence="1">The sequence shown here is derived from an EMBL/GenBank/DDBJ whole genome shotgun (WGS) entry which is preliminary data.</text>
</comment>
<keyword evidence="2" id="KW-1185">Reference proteome</keyword>
<dbReference type="EMBL" id="JAUPFM010000018">
    <property type="protein sequence ID" value="KAK2822428.1"/>
    <property type="molecule type" value="Genomic_DNA"/>
</dbReference>
<protein>
    <submittedName>
        <fullName evidence="1">Uncharacterized protein</fullName>
    </submittedName>
</protein>
<name>A0AA88IXF8_CHASR</name>
<reference evidence="1" key="1">
    <citation type="submission" date="2023-07" db="EMBL/GenBank/DDBJ databases">
        <title>Chromosome-level Genome Assembly of Striped Snakehead (Channa striata).</title>
        <authorList>
            <person name="Liu H."/>
        </authorList>
    </citation>
    <scope>NUCLEOTIDE SEQUENCE</scope>
    <source>
        <strain evidence="1">Gz</strain>
        <tissue evidence="1">Muscle</tissue>
    </source>
</reference>
<gene>
    <name evidence="1" type="ORF">Q5P01_022493</name>
</gene>
<organism evidence="1 2">
    <name type="scientific">Channa striata</name>
    <name type="common">Snakehead murrel</name>
    <name type="synonym">Ophicephalus striatus</name>
    <dbReference type="NCBI Taxonomy" id="64152"/>
    <lineage>
        <taxon>Eukaryota</taxon>
        <taxon>Metazoa</taxon>
        <taxon>Chordata</taxon>
        <taxon>Craniata</taxon>
        <taxon>Vertebrata</taxon>
        <taxon>Euteleostomi</taxon>
        <taxon>Actinopterygii</taxon>
        <taxon>Neopterygii</taxon>
        <taxon>Teleostei</taxon>
        <taxon>Neoteleostei</taxon>
        <taxon>Acanthomorphata</taxon>
        <taxon>Anabantaria</taxon>
        <taxon>Anabantiformes</taxon>
        <taxon>Channoidei</taxon>
        <taxon>Channidae</taxon>
        <taxon>Channa</taxon>
    </lineage>
</organism>